<accession>A0A6A4HHH8</accession>
<evidence type="ECO:0008006" key="3">
    <source>
        <dbReference type="Google" id="ProtNLM"/>
    </source>
</evidence>
<protein>
    <recommendedName>
        <fullName evidence="3">Aminoglycoside phosphotransferase domain-containing protein</fullName>
    </recommendedName>
</protein>
<evidence type="ECO:0000313" key="2">
    <source>
        <dbReference type="Proteomes" id="UP000799118"/>
    </source>
</evidence>
<keyword evidence="2" id="KW-1185">Reference proteome</keyword>
<proteinExistence type="predicted"/>
<dbReference type="AlphaFoldDB" id="A0A6A4HHH8"/>
<dbReference type="Proteomes" id="UP000799118">
    <property type="component" value="Unassembled WGS sequence"/>
</dbReference>
<dbReference type="EMBL" id="ML769498">
    <property type="protein sequence ID" value="KAE9397353.1"/>
    <property type="molecule type" value="Genomic_DNA"/>
</dbReference>
<organism evidence="1 2">
    <name type="scientific">Gymnopus androsaceus JB14</name>
    <dbReference type="NCBI Taxonomy" id="1447944"/>
    <lineage>
        <taxon>Eukaryota</taxon>
        <taxon>Fungi</taxon>
        <taxon>Dikarya</taxon>
        <taxon>Basidiomycota</taxon>
        <taxon>Agaricomycotina</taxon>
        <taxon>Agaricomycetes</taxon>
        <taxon>Agaricomycetidae</taxon>
        <taxon>Agaricales</taxon>
        <taxon>Marasmiineae</taxon>
        <taxon>Omphalotaceae</taxon>
        <taxon>Gymnopus</taxon>
    </lineage>
</organism>
<sequence length="176" mass="19829">MEYIQPTSIPVPDLPERAAQALQWLRGLRTPENAKIGSLGGGPARHELFQDYTAPLAFSSLEALERYMNTALKWIPRRCRPDPISISHESLVFTQTDMNVSNFFVDTKGNTCLLDCEDVGLLPASFASYTMCSTLQPFATEVAKYLDWPISSNINSMIRICGVLWMIDDRRPNPWS</sequence>
<evidence type="ECO:0000313" key="1">
    <source>
        <dbReference type="EMBL" id="KAE9397353.1"/>
    </source>
</evidence>
<reference evidence="1" key="1">
    <citation type="journal article" date="2019" name="Environ. Microbiol.">
        <title>Fungal ecological strategies reflected in gene transcription - a case study of two litter decomposers.</title>
        <authorList>
            <person name="Barbi F."/>
            <person name="Kohler A."/>
            <person name="Barry K."/>
            <person name="Baskaran P."/>
            <person name="Daum C."/>
            <person name="Fauchery L."/>
            <person name="Ihrmark K."/>
            <person name="Kuo A."/>
            <person name="LaButti K."/>
            <person name="Lipzen A."/>
            <person name="Morin E."/>
            <person name="Grigoriev I.V."/>
            <person name="Henrissat B."/>
            <person name="Lindahl B."/>
            <person name="Martin F."/>
        </authorList>
    </citation>
    <scope>NUCLEOTIDE SEQUENCE</scope>
    <source>
        <strain evidence="1">JB14</strain>
    </source>
</reference>
<name>A0A6A4HHH8_9AGAR</name>
<gene>
    <name evidence="1" type="ORF">BT96DRAFT_921549</name>
</gene>
<dbReference type="OrthoDB" id="3250044at2759"/>